<evidence type="ECO:0000259" key="2">
    <source>
        <dbReference type="Pfam" id="PF13191"/>
    </source>
</evidence>
<dbReference type="OrthoDB" id="54168at2"/>
<evidence type="ECO:0000313" key="4">
    <source>
        <dbReference type="Proteomes" id="UP000236379"/>
    </source>
</evidence>
<accession>A0A2K3UTA7</accession>
<evidence type="ECO:0000256" key="1">
    <source>
        <dbReference type="SAM" id="MobiDB-lite"/>
    </source>
</evidence>
<comment type="caution">
    <text evidence="3">The sequence shown here is derived from an EMBL/GenBank/DDBJ whole genome shotgun (WGS) entry which is preliminary data.</text>
</comment>
<dbReference type="Gene3D" id="3.40.50.300">
    <property type="entry name" value="P-loop containing nucleotide triphosphate hydrolases"/>
    <property type="match status" value="1"/>
</dbReference>
<dbReference type="InterPro" id="IPR041664">
    <property type="entry name" value="AAA_16"/>
</dbReference>
<feature type="region of interest" description="Disordered" evidence="1">
    <location>
        <begin position="617"/>
        <end position="647"/>
    </location>
</feature>
<keyword evidence="4" id="KW-1185">Reference proteome</keyword>
<evidence type="ECO:0000313" key="3">
    <source>
        <dbReference type="EMBL" id="PNY79772.1"/>
    </source>
</evidence>
<dbReference type="RefSeq" id="WP_103313756.1">
    <property type="nucleotide sequence ID" value="NZ_PPPD01000002.1"/>
</dbReference>
<sequence>MLTVNILGHTHITHKGTLVPLSAKAVALITYLTLERLPQHRERLADLLWYTAEARKNLRVELARIRSAGLDIFPRSRQLLYLEHVITDLDVWRSRLSSGMDQPELAHWLSMLRGLPLSGMEDLGSTALQEWVDQQRCTAEEQVEQILSQAHQRFEADNKPWATRIILARAAALGYHLDVEPAEVQPRRTPPPVTVAGAESSLSGLMPATAQMTRPLQASLEQAPDTGETMSDEDERLLEVLERAQRQPQLVVIHGPLGSGKSHLAERVLRRQDWTTVRVRSTRLSRLVIASVAQELSRVADAADSETLRRLLLHPGTLEEDAVKLATLMARLPTPVALVLDHTQSAPVELASLLEFILQSPAAAPRTAILLSRTPPGKSPLCRSLLRRFDHAQCTQIEMNPLTVRGVERILRGREPRGVNLEVRAAELLQRSEGNVLHLLSLLEQPSAHPGALAQRLPTFVREQYAGEIDGWPETLREALGHLSVINGDFDLRVMRAALDSPSPAHTQAILKEALERTVLIEREADRALDFPSLEPLEDLPGSPELYAFRSEGLRVSLAGSLPHDQRQAVRRRLAAALEDYEPGLALYYAERVGQEQNTERLRRAYQSRLAPDSPLLGFPGGEFRDHERRPRPVPAPPRIPEGSPDAQTSLTWQGYTLSRGGSGWLSIVSQGRSGHPRTLRLRLNLPPATDTHSPRLIQLVWRLDMFQGGNDLGPLRAPFALRLHRLGDPEAHVFAPELHRDYLEDGLRHVAHPDLGTGQWMVHRLTLPPAREPHEVLELNVRGLDVALSLGRLEIDGTELLGHGAAAPVMVGQVSSFD</sequence>
<dbReference type="SUPFAM" id="SSF52540">
    <property type="entry name" value="P-loop containing nucleoside triphosphate hydrolases"/>
    <property type="match status" value="1"/>
</dbReference>
<dbReference type="InterPro" id="IPR027417">
    <property type="entry name" value="P-loop_NTPase"/>
</dbReference>
<dbReference type="EMBL" id="PPPD01000002">
    <property type="protein sequence ID" value="PNY79772.1"/>
    <property type="molecule type" value="Genomic_DNA"/>
</dbReference>
<dbReference type="Proteomes" id="UP000236379">
    <property type="component" value="Unassembled WGS sequence"/>
</dbReference>
<dbReference type="AlphaFoldDB" id="A0A2K3UTA7"/>
<protein>
    <submittedName>
        <fullName evidence="3">SARP family transcriptional regulator</fullName>
    </submittedName>
</protein>
<reference evidence="3 4" key="1">
    <citation type="submission" date="2018-01" db="EMBL/GenBank/DDBJ databases">
        <title>Deinococcus koreensis sp. nov., a radiation-resistant bacterium isolated from river water.</title>
        <authorList>
            <person name="Choi A."/>
        </authorList>
    </citation>
    <scope>NUCLEOTIDE SEQUENCE [LARGE SCALE GENOMIC DNA]</scope>
    <source>
        <strain evidence="3 4">SJW1-2</strain>
    </source>
</reference>
<dbReference type="Pfam" id="PF13191">
    <property type="entry name" value="AAA_16"/>
    <property type="match status" value="1"/>
</dbReference>
<feature type="domain" description="Orc1-like AAA ATPase" evidence="2">
    <location>
        <begin position="233"/>
        <end position="364"/>
    </location>
</feature>
<gene>
    <name evidence="3" type="ORF">CVO96_17635</name>
</gene>
<name>A0A2K3UTA7_9DEIO</name>
<organism evidence="3 4">
    <name type="scientific">Deinococcus koreensis</name>
    <dbReference type="NCBI Taxonomy" id="2054903"/>
    <lineage>
        <taxon>Bacteria</taxon>
        <taxon>Thermotogati</taxon>
        <taxon>Deinococcota</taxon>
        <taxon>Deinococci</taxon>
        <taxon>Deinococcales</taxon>
        <taxon>Deinococcaceae</taxon>
        <taxon>Deinococcus</taxon>
    </lineage>
</organism>
<proteinExistence type="predicted"/>